<dbReference type="SMART" id="SM00204">
    <property type="entry name" value="TGFB"/>
    <property type="match status" value="1"/>
</dbReference>
<evidence type="ECO:0000256" key="3">
    <source>
        <dbReference type="ARBA" id="ARBA00022729"/>
    </source>
</evidence>
<dbReference type="InterPro" id="IPR029034">
    <property type="entry name" value="Cystine-knot_cytokine"/>
</dbReference>
<evidence type="ECO:0000313" key="9">
    <source>
        <dbReference type="Proteomes" id="UP000264820"/>
    </source>
</evidence>
<reference evidence="8" key="1">
    <citation type="submission" date="2025-08" db="UniProtKB">
        <authorList>
            <consortium name="Ensembl"/>
        </authorList>
    </citation>
    <scope>IDENTIFICATION</scope>
</reference>
<proteinExistence type="inferred from homology"/>
<protein>
    <submittedName>
        <fullName evidence="8">Anti-Mullerian hormone</fullName>
    </submittedName>
</protein>
<dbReference type="PROSITE" id="PS51362">
    <property type="entry name" value="TGF_BETA_2"/>
    <property type="match status" value="1"/>
</dbReference>
<dbReference type="InterPro" id="IPR006799">
    <property type="entry name" value="AMH_N"/>
</dbReference>
<keyword evidence="3 6" id="KW-0732">Signal</keyword>
<evidence type="ECO:0000259" key="7">
    <source>
        <dbReference type="PROSITE" id="PS51362"/>
    </source>
</evidence>
<dbReference type="Pfam" id="PF00019">
    <property type="entry name" value="TGF_beta"/>
    <property type="match status" value="1"/>
</dbReference>
<accession>A0A3Q2YUT3</accession>
<comment type="similarity">
    <text evidence="5">Belongs to the TGF-beta family.</text>
</comment>
<dbReference type="PANTHER" id="PTHR15009:SF4">
    <property type="entry name" value="MUELLERIAN-INHIBITING FACTOR"/>
    <property type="match status" value="1"/>
</dbReference>
<dbReference type="Gene3D" id="2.10.90.10">
    <property type="entry name" value="Cystine-knot cytokines"/>
    <property type="match status" value="1"/>
</dbReference>
<keyword evidence="5" id="KW-0339">Growth factor</keyword>
<comment type="subcellular location">
    <subcellularLocation>
        <location evidence="1">Secreted</location>
    </subcellularLocation>
</comment>
<dbReference type="GeneTree" id="ENSGT00390000006337"/>
<feature type="chain" id="PRO_5018782861" evidence="6">
    <location>
        <begin position="22"/>
        <end position="497"/>
    </location>
</feature>
<dbReference type="InterPro" id="IPR001839">
    <property type="entry name" value="TGF-b_C"/>
</dbReference>
<dbReference type="GO" id="GO:0005576">
    <property type="term" value="C:extracellular region"/>
    <property type="evidence" value="ECO:0007669"/>
    <property type="project" value="UniProtKB-SubCell"/>
</dbReference>
<dbReference type="Proteomes" id="UP000264820">
    <property type="component" value="Unplaced"/>
</dbReference>
<evidence type="ECO:0000256" key="5">
    <source>
        <dbReference type="RuleBase" id="RU000354"/>
    </source>
</evidence>
<dbReference type="SUPFAM" id="SSF57501">
    <property type="entry name" value="Cystine-knot cytokines"/>
    <property type="match status" value="1"/>
</dbReference>
<keyword evidence="2" id="KW-0964">Secreted</keyword>
<evidence type="ECO:0000313" key="8">
    <source>
        <dbReference type="Ensembl" id="ENSHCOP00000017362.1"/>
    </source>
</evidence>
<dbReference type="PANTHER" id="PTHR15009">
    <property type="entry name" value="MUELLERIAN-INHIBITING FACTOR"/>
    <property type="match status" value="1"/>
</dbReference>
<keyword evidence="9" id="KW-1185">Reference proteome</keyword>
<keyword evidence="4" id="KW-0221">Differentiation</keyword>
<dbReference type="Ensembl" id="ENSHCOT00000013984.1">
    <property type="protein sequence ID" value="ENSHCOP00000017362.1"/>
    <property type="gene ID" value="ENSHCOG00000001199.1"/>
</dbReference>
<dbReference type="GO" id="GO:0008083">
    <property type="term" value="F:growth factor activity"/>
    <property type="evidence" value="ECO:0007669"/>
    <property type="project" value="UniProtKB-KW"/>
</dbReference>
<feature type="signal peptide" evidence="6">
    <location>
        <begin position="1"/>
        <end position="21"/>
    </location>
</feature>
<evidence type="ECO:0000256" key="6">
    <source>
        <dbReference type="SAM" id="SignalP"/>
    </source>
</evidence>
<feature type="domain" description="TGF-beta family profile" evidence="7">
    <location>
        <begin position="390"/>
        <end position="497"/>
    </location>
</feature>
<dbReference type="GO" id="GO:0008406">
    <property type="term" value="P:gonad development"/>
    <property type="evidence" value="ECO:0007669"/>
    <property type="project" value="InterPro"/>
</dbReference>
<name>A0A3Q2YUT3_HIPCM</name>
<organism evidence="8 9">
    <name type="scientific">Hippocampus comes</name>
    <name type="common">Tiger tail seahorse</name>
    <dbReference type="NCBI Taxonomy" id="109280"/>
    <lineage>
        <taxon>Eukaryota</taxon>
        <taxon>Metazoa</taxon>
        <taxon>Chordata</taxon>
        <taxon>Craniata</taxon>
        <taxon>Vertebrata</taxon>
        <taxon>Euteleostomi</taxon>
        <taxon>Actinopterygii</taxon>
        <taxon>Neopterygii</taxon>
        <taxon>Teleostei</taxon>
        <taxon>Neoteleostei</taxon>
        <taxon>Acanthomorphata</taxon>
        <taxon>Syngnathiaria</taxon>
        <taxon>Syngnathiformes</taxon>
        <taxon>Syngnathoidei</taxon>
        <taxon>Syngnathidae</taxon>
        <taxon>Hippocampus</taxon>
    </lineage>
</organism>
<evidence type="ECO:0000256" key="1">
    <source>
        <dbReference type="ARBA" id="ARBA00004613"/>
    </source>
</evidence>
<dbReference type="AlphaFoldDB" id="A0A3Q2YUT3"/>
<evidence type="ECO:0000256" key="2">
    <source>
        <dbReference type="ARBA" id="ARBA00022525"/>
    </source>
</evidence>
<dbReference type="Pfam" id="PF04709">
    <property type="entry name" value="AMH_N"/>
    <property type="match status" value="1"/>
</dbReference>
<reference evidence="8" key="2">
    <citation type="submission" date="2025-09" db="UniProtKB">
        <authorList>
            <consortium name="Ensembl"/>
        </authorList>
    </citation>
    <scope>IDENTIFICATION</scope>
</reference>
<sequence length="497" mass="55077">MSLYVFHRGLIMLCWMGCCCCVVLPDSPGSQPGVQPHHLHCTACFLEDVLAAMREALEDDGQLTPGGATLFGMCAASGSLAVLMDLAKDAKRKLGGTVELLHPTEVFLVEEEDDREAVILDFHIPQSPLLQHKFVLLLALESPFSGGDSDQITFTSQSLLPNTQVVCMSDGTQYVLLTGQASMEHQRWMLSIDSKSPNMSRHFLSSLFCERSNVTPVLLFSLEEDIRFVPLSGLSQPISFLCELRRFLSDSLPHKSPHVPPLRRESLQAPPPISLDLSSSESVLAELINSSAPTVFSFTGSTYHVHRGELAMPPGLLDELRHGLEQNLLQIREVLRDKDNGQRSIKRLQRLWELCAFPKVDPASGESQYCAFLLLKAMKTVGREMLPQLRATRAEPRPTAREATCRLRSLTVSLERFVVGPNTANINNCHGRCAFPLEKTVNHAVLLNAHIESGNVHERSPCCVPFAYESLEVVDLNEHGTLFFTHPDMVAKECGCR</sequence>
<evidence type="ECO:0000256" key="4">
    <source>
        <dbReference type="ARBA" id="ARBA00022782"/>
    </source>
</evidence>
<dbReference type="InterPro" id="IPR021203">
    <property type="entry name" value="Muellerian-inhibiting_factor"/>
</dbReference>
<dbReference type="GO" id="GO:0030154">
    <property type="term" value="P:cell differentiation"/>
    <property type="evidence" value="ECO:0007669"/>
    <property type="project" value="UniProtKB-KW"/>
</dbReference>